<accession>A0A926CZ47</accession>
<dbReference type="Pfam" id="PF01865">
    <property type="entry name" value="PhoU_div"/>
    <property type="match status" value="1"/>
</dbReference>
<dbReference type="EMBL" id="JACRSO010000001">
    <property type="protein sequence ID" value="MBC8528594.1"/>
    <property type="molecule type" value="Genomic_DNA"/>
</dbReference>
<organism evidence="2 3">
    <name type="scientific">Luoshenia tenuis</name>
    <dbReference type="NCBI Taxonomy" id="2763654"/>
    <lineage>
        <taxon>Bacteria</taxon>
        <taxon>Bacillati</taxon>
        <taxon>Bacillota</taxon>
        <taxon>Clostridia</taxon>
        <taxon>Christensenellales</taxon>
        <taxon>Christensenellaceae</taxon>
        <taxon>Luoshenia</taxon>
    </lineage>
</organism>
<dbReference type="PANTHER" id="PTHR37298">
    <property type="entry name" value="UPF0111 PROTEIN YKAA"/>
    <property type="match status" value="1"/>
</dbReference>
<sequence>MKIKKDADYFELLSKMIACTHEAARKLHELVVVYDQVPERCGKIHDIEHACDDLLHILLKKLNAAFITPIDREDLLAIAKGIDDITDAIEDAANAFDMLCVDTIRPGAVEMAELILQAMEALVKAVGEFNQFKNSQKLSTYIVEVNSIEAKGDTLHRHLVKDLFHRGDPLTILQWKEIFDIMEQVLDAGEEVADLLEAMAMKNR</sequence>
<dbReference type="PANTHER" id="PTHR37298:SF1">
    <property type="entry name" value="UPF0111 PROTEIN YKAA"/>
    <property type="match status" value="1"/>
</dbReference>
<proteinExistence type="inferred from homology"/>
<dbReference type="Gene3D" id="1.20.58.220">
    <property type="entry name" value="Phosphate transport system protein phou homolog 2, domain 2"/>
    <property type="match status" value="1"/>
</dbReference>
<evidence type="ECO:0000313" key="3">
    <source>
        <dbReference type="Proteomes" id="UP000654279"/>
    </source>
</evidence>
<evidence type="ECO:0000256" key="1">
    <source>
        <dbReference type="ARBA" id="ARBA00008591"/>
    </source>
</evidence>
<name>A0A926CZ47_9FIRM</name>
<gene>
    <name evidence="2" type="ORF">H8699_03975</name>
</gene>
<dbReference type="Proteomes" id="UP000654279">
    <property type="component" value="Unassembled WGS sequence"/>
</dbReference>
<dbReference type="InterPro" id="IPR052912">
    <property type="entry name" value="UPF0111_domain"/>
</dbReference>
<dbReference type="InterPro" id="IPR018445">
    <property type="entry name" value="Put_Phosphate_transp_reg"/>
</dbReference>
<protein>
    <submittedName>
        <fullName evidence="2">DUF47 domain-containing protein</fullName>
    </submittedName>
</protein>
<comment type="similarity">
    <text evidence="1">Belongs to the UPF0111 family.</text>
</comment>
<dbReference type="RefSeq" id="WP_249284581.1">
    <property type="nucleotide sequence ID" value="NZ_JACRSO010000001.1"/>
</dbReference>
<dbReference type="InterPro" id="IPR038078">
    <property type="entry name" value="PhoU-like_sf"/>
</dbReference>
<keyword evidence="3" id="KW-1185">Reference proteome</keyword>
<comment type="caution">
    <text evidence="2">The sequence shown here is derived from an EMBL/GenBank/DDBJ whole genome shotgun (WGS) entry which is preliminary data.</text>
</comment>
<dbReference type="AlphaFoldDB" id="A0A926CZ47"/>
<dbReference type="SUPFAM" id="SSF109755">
    <property type="entry name" value="PhoU-like"/>
    <property type="match status" value="1"/>
</dbReference>
<reference evidence="2" key="1">
    <citation type="submission" date="2020-08" db="EMBL/GenBank/DDBJ databases">
        <title>Genome public.</title>
        <authorList>
            <person name="Liu C."/>
            <person name="Sun Q."/>
        </authorList>
    </citation>
    <scope>NUCLEOTIDE SEQUENCE</scope>
    <source>
        <strain evidence="2">NSJ-44</strain>
    </source>
</reference>
<evidence type="ECO:0000313" key="2">
    <source>
        <dbReference type="EMBL" id="MBC8528594.1"/>
    </source>
</evidence>